<dbReference type="STRING" id="1631249.BQ8794_50724"/>
<proteinExistence type="predicted"/>
<evidence type="ECO:0000313" key="3">
    <source>
        <dbReference type="Proteomes" id="UP000188388"/>
    </source>
</evidence>
<keyword evidence="3" id="KW-1185">Reference proteome</keyword>
<accession>A0A1R3VID1</accession>
<dbReference type="Gene3D" id="3.10.450.40">
    <property type="match status" value="1"/>
</dbReference>
<evidence type="ECO:0000259" key="1">
    <source>
        <dbReference type="Pfam" id="PF04965"/>
    </source>
</evidence>
<feature type="domain" description="IraD/Gp25-like" evidence="1">
    <location>
        <begin position="33"/>
        <end position="120"/>
    </location>
</feature>
<name>A0A1R3VID1_9HYPH</name>
<dbReference type="Pfam" id="PF04965">
    <property type="entry name" value="GPW_gp25"/>
    <property type="match status" value="1"/>
</dbReference>
<gene>
    <name evidence="2" type="ORF">BQ8794_50724</name>
</gene>
<dbReference type="Proteomes" id="UP000188388">
    <property type="component" value="Unassembled WGS sequence"/>
</dbReference>
<dbReference type="RefSeq" id="WP_210189866.1">
    <property type="nucleotide sequence ID" value="NZ_FTPD01000045.1"/>
</dbReference>
<organism evidence="2 3">
    <name type="scientific">Mesorhizobium prunaredense</name>
    <dbReference type="NCBI Taxonomy" id="1631249"/>
    <lineage>
        <taxon>Bacteria</taxon>
        <taxon>Pseudomonadati</taxon>
        <taxon>Pseudomonadota</taxon>
        <taxon>Alphaproteobacteria</taxon>
        <taxon>Hyphomicrobiales</taxon>
        <taxon>Phyllobacteriaceae</taxon>
        <taxon>Mesorhizobium</taxon>
    </lineage>
</organism>
<reference evidence="3" key="1">
    <citation type="submission" date="2017-01" db="EMBL/GenBank/DDBJ databases">
        <authorList>
            <person name="Brunel B."/>
        </authorList>
    </citation>
    <scope>NUCLEOTIDE SEQUENCE [LARGE SCALE GENOMIC DNA]</scope>
</reference>
<dbReference type="InterPro" id="IPR007048">
    <property type="entry name" value="IraD/Gp25-like"/>
</dbReference>
<dbReference type="SUPFAM" id="SSF160719">
    <property type="entry name" value="gpW/gp25-like"/>
    <property type="match status" value="1"/>
</dbReference>
<evidence type="ECO:0000313" key="2">
    <source>
        <dbReference type="EMBL" id="SIT58622.1"/>
    </source>
</evidence>
<dbReference type="EMBL" id="FTPD01000045">
    <property type="protein sequence ID" value="SIT58622.1"/>
    <property type="molecule type" value="Genomic_DNA"/>
</dbReference>
<dbReference type="AlphaFoldDB" id="A0A1R3VID1"/>
<protein>
    <submittedName>
        <fullName evidence="2">GPW/gp25 family protein</fullName>
    </submittedName>
</protein>
<sequence>MTVAGNQTRAFLGNGFGFPPMVNARGGFDWIAGEANVQRAIWIILSTARGEMQLNPRFGCGIHDYVFTDNTPANRASIAHQVRMALLEWEMRIDLIDIRVVEGESPSTLLIEIDYRLKASHALGNLVYPFYVGEQQGE</sequence>